<sequence>MAINALHSAATGLTALSTEIDVIANNLANVNTVGFKGSRVNFEDLLYEHKRQPGVENAAGEVTPAGVQVGLGTRVSNTQYDFQQGASEVTGRPLDVMINGDGFFRVTLPGDQGGGEAFTRAGNFFRNVDGDVVLGNTQGNLLADGINIPEDAAEDAITVSADGTVGYTDAAGQTQQLGQIELHTFVNKAGLKSIGGNLYIATDASGPAIAGEPGSPGLGTMLDRHLELSNVDTVKELVGLIKSQRAFELNSQTIQAADEVLQVVGNLRR</sequence>
<dbReference type="InterPro" id="IPR037925">
    <property type="entry name" value="FlgE/F/G-like"/>
</dbReference>
<protein>
    <recommendedName>
        <fullName evidence="3 6">Flagellar basal-body rod protein FlgG</fullName>
    </recommendedName>
</protein>
<dbReference type="GO" id="GO:0071978">
    <property type="term" value="P:bacterial-type flagellum-dependent swarming motility"/>
    <property type="evidence" value="ECO:0007669"/>
    <property type="project" value="TreeGrafter"/>
</dbReference>
<dbReference type="InterPro" id="IPR001444">
    <property type="entry name" value="Flag_bb_rod_N"/>
</dbReference>
<evidence type="ECO:0000256" key="1">
    <source>
        <dbReference type="ARBA" id="ARBA00004117"/>
    </source>
</evidence>
<dbReference type="Proteomes" id="UP000007881">
    <property type="component" value="Chromosome"/>
</dbReference>
<dbReference type="EMBL" id="AP012338">
    <property type="protein sequence ID" value="BAM04820.1"/>
    <property type="molecule type" value="Genomic_DNA"/>
</dbReference>
<dbReference type="PATRIC" id="fig|1142394.8.peg.2752"/>
<feature type="domain" description="Flagellar basal body rod protein N-terminal" evidence="8">
    <location>
        <begin position="7"/>
        <end position="36"/>
    </location>
</feature>
<dbReference type="Pfam" id="PF06429">
    <property type="entry name" value="Flg_bbr_C"/>
    <property type="match status" value="1"/>
</dbReference>
<keyword evidence="11" id="KW-0966">Cell projection</keyword>
<evidence type="ECO:0000259" key="10">
    <source>
        <dbReference type="Pfam" id="PF22692"/>
    </source>
</evidence>
<dbReference type="AlphaFoldDB" id="I0IHT2"/>
<evidence type="ECO:0000256" key="2">
    <source>
        <dbReference type="ARBA" id="ARBA00009677"/>
    </source>
</evidence>
<dbReference type="STRING" id="1142394.PSMK_26610"/>
<accession>I0IHT2</accession>
<dbReference type="PANTHER" id="PTHR30435">
    <property type="entry name" value="FLAGELLAR PROTEIN"/>
    <property type="match status" value="1"/>
</dbReference>
<comment type="similarity">
    <text evidence="2 7">Belongs to the flagella basal body rod proteins family.</text>
</comment>
<dbReference type="Pfam" id="PF22692">
    <property type="entry name" value="LlgE_F_G_D1"/>
    <property type="match status" value="1"/>
</dbReference>
<feature type="domain" description="Flagellar basal-body/hook protein C-terminal" evidence="9">
    <location>
        <begin position="225"/>
        <end position="264"/>
    </location>
</feature>
<evidence type="ECO:0000256" key="3">
    <source>
        <dbReference type="ARBA" id="ARBA00017948"/>
    </source>
</evidence>
<gene>
    <name evidence="11" type="primary">flgG</name>
    <name evidence="11" type="ordered locus">PSMK_26610</name>
</gene>
<dbReference type="Pfam" id="PF00460">
    <property type="entry name" value="Flg_bb_rod"/>
    <property type="match status" value="1"/>
</dbReference>
<dbReference type="InterPro" id="IPR012834">
    <property type="entry name" value="FlgG_G_neg"/>
</dbReference>
<evidence type="ECO:0000256" key="4">
    <source>
        <dbReference type="ARBA" id="ARBA00023143"/>
    </source>
</evidence>
<dbReference type="NCBIfam" id="TIGR02488">
    <property type="entry name" value="flgG_G_neg"/>
    <property type="match status" value="1"/>
</dbReference>
<reference evidence="11 12" key="1">
    <citation type="submission" date="2012-02" db="EMBL/GenBank/DDBJ databases">
        <title>Complete genome sequence of Phycisphaera mikurensis NBRC 102666.</title>
        <authorList>
            <person name="Ankai A."/>
            <person name="Hosoyama A."/>
            <person name="Terui Y."/>
            <person name="Sekine M."/>
            <person name="Fukai R."/>
            <person name="Kato Y."/>
            <person name="Nakamura S."/>
            <person name="Yamada-Narita S."/>
            <person name="Kawakoshi A."/>
            <person name="Fukunaga Y."/>
            <person name="Yamazaki S."/>
            <person name="Fujita N."/>
        </authorList>
    </citation>
    <scope>NUCLEOTIDE SEQUENCE [LARGE SCALE GENOMIC DNA]</scope>
    <source>
        <strain evidence="12">NBRC 102666 / KCTC 22515 / FYK2301M01</strain>
    </source>
</reference>
<keyword evidence="11" id="KW-0969">Cilium</keyword>
<comment type="subunit">
    <text evidence="5">The basal body constitutes a major portion of the flagellar organelle and consists of four rings (L,P,S, and M) mounted on a central rod. The rod consists of about 26 subunits of FlgG in the distal portion, and FlgB, FlgC and FlgF are thought to build up the proximal portion of the rod with about 6 subunits each.</text>
</comment>
<evidence type="ECO:0000313" key="11">
    <source>
        <dbReference type="EMBL" id="BAM04820.1"/>
    </source>
</evidence>
<evidence type="ECO:0000259" key="9">
    <source>
        <dbReference type="Pfam" id="PF06429"/>
    </source>
</evidence>
<dbReference type="NCBIfam" id="TIGR03506">
    <property type="entry name" value="FlgEFG_subfam"/>
    <property type="match status" value="2"/>
</dbReference>
<keyword evidence="12" id="KW-1185">Reference proteome</keyword>
<dbReference type="InterPro" id="IPR019776">
    <property type="entry name" value="Flagellar_basal_body_rod_CS"/>
</dbReference>
<evidence type="ECO:0000313" key="12">
    <source>
        <dbReference type="Proteomes" id="UP000007881"/>
    </source>
</evidence>
<keyword evidence="11" id="KW-0282">Flagellum</keyword>
<dbReference type="PANTHER" id="PTHR30435:SF19">
    <property type="entry name" value="FLAGELLAR BASAL-BODY ROD PROTEIN FLGG"/>
    <property type="match status" value="1"/>
</dbReference>
<dbReference type="KEGG" id="phm:PSMK_26610"/>
<comment type="subcellular location">
    <subcellularLocation>
        <location evidence="1 7">Bacterial flagellum basal body</location>
    </subcellularLocation>
</comment>
<dbReference type="SUPFAM" id="SSF117143">
    <property type="entry name" value="Flagellar hook protein flgE"/>
    <property type="match status" value="1"/>
</dbReference>
<evidence type="ECO:0000256" key="6">
    <source>
        <dbReference type="NCBIfam" id="TIGR02488"/>
    </source>
</evidence>
<keyword evidence="4 7" id="KW-0975">Bacterial flagellum</keyword>
<dbReference type="InterPro" id="IPR053967">
    <property type="entry name" value="LlgE_F_G-like_D1"/>
</dbReference>
<dbReference type="InterPro" id="IPR010930">
    <property type="entry name" value="Flg_bb/hook_C_dom"/>
</dbReference>
<dbReference type="OrthoDB" id="9804559at2"/>
<evidence type="ECO:0000259" key="8">
    <source>
        <dbReference type="Pfam" id="PF00460"/>
    </source>
</evidence>
<proteinExistence type="inferred from homology"/>
<name>I0IHT2_PHYMF</name>
<dbReference type="PROSITE" id="PS00588">
    <property type="entry name" value="FLAGELLA_BB_ROD"/>
    <property type="match status" value="1"/>
</dbReference>
<dbReference type="HOGENOM" id="CLU_013687_0_1_0"/>
<evidence type="ECO:0000256" key="5">
    <source>
        <dbReference type="ARBA" id="ARBA00025933"/>
    </source>
</evidence>
<evidence type="ECO:0000256" key="7">
    <source>
        <dbReference type="RuleBase" id="RU362116"/>
    </source>
</evidence>
<organism evidence="11 12">
    <name type="scientific">Phycisphaera mikurensis (strain NBRC 102666 / KCTC 22515 / FYK2301M01)</name>
    <dbReference type="NCBI Taxonomy" id="1142394"/>
    <lineage>
        <taxon>Bacteria</taxon>
        <taxon>Pseudomonadati</taxon>
        <taxon>Planctomycetota</taxon>
        <taxon>Phycisphaerae</taxon>
        <taxon>Phycisphaerales</taxon>
        <taxon>Phycisphaeraceae</taxon>
        <taxon>Phycisphaera</taxon>
    </lineage>
</organism>
<feature type="domain" description="Flagellar hook protein FlgE/F/G-like D1" evidence="10">
    <location>
        <begin position="97"/>
        <end position="165"/>
    </location>
</feature>
<dbReference type="eggNOG" id="COG4786">
    <property type="taxonomic scope" value="Bacteria"/>
</dbReference>
<dbReference type="InterPro" id="IPR020013">
    <property type="entry name" value="Flagellar_FlgE/F/G"/>
</dbReference>
<dbReference type="RefSeq" id="WP_014438033.1">
    <property type="nucleotide sequence ID" value="NC_017080.1"/>
</dbReference>
<dbReference type="GO" id="GO:0009426">
    <property type="term" value="C:bacterial-type flagellum basal body, distal rod"/>
    <property type="evidence" value="ECO:0007669"/>
    <property type="project" value="UniProtKB-UniRule"/>
</dbReference>